<dbReference type="EMBL" id="CP042914">
    <property type="protein sequence ID" value="QEG38081.1"/>
    <property type="molecule type" value="Genomic_DNA"/>
</dbReference>
<reference evidence="1 2" key="1">
    <citation type="submission" date="2019-08" db="EMBL/GenBank/DDBJ databases">
        <title>Deep-cultivation of Planctomycetes and their phenomic and genomic characterization uncovers novel biology.</title>
        <authorList>
            <person name="Wiegand S."/>
            <person name="Jogler M."/>
            <person name="Boedeker C."/>
            <person name="Pinto D."/>
            <person name="Vollmers J."/>
            <person name="Rivas-Marin E."/>
            <person name="Kohn T."/>
            <person name="Peeters S.H."/>
            <person name="Heuer A."/>
            <person name="Rast P."/>
            <person name="Oberbeckmann S."/>
            <person name="Bunk B."/>
            <person name="Jeske O."/>
            <person name="Meyerdierks A."/>
            <person name="Storesund J.E."/>
            <person name="Kallscheuer N."/>
            <person name="Luecker S."/>
            <person name="Lage O.M."/>
            <person name="Pohl T."/>
            <person name="Merkel B.J."/>
            <person name="Hornburger P."/>
            <person name="Mueller R.-W."/>
            <person name="Bruemmer F."/>
            <person name="Labrenz M."/>
            <person name="Spormann A.M."/>
            <person name="Op den Camp H."/>
            <person name="Overmann J."/>
            <person name="Amann R."/>
            <person name="Jetten M.S.M."/>
            <person name="Mascher T."/>
            <person name="Medema M.H."/>
            <person name="Devos D.P."/>
            <person name="Kaster A.-K."/>
            <person name="Ovreas L."/>
            <person name="Rohde M."/>
            <person name="Galperin M.Y."/>
            <person name="Jogler C."/>
        </authorList>
    </citation>
    <scope>NUCLEOTIDE SEQUENCE [LARGE SCALE GENOMIC DNA]</scope>
    <source>
        <strain evidence="1 2">UC8</strain>
    </source>
</reference>
<proteinExistence type="predicted"/>
<sequence length="152" mass="16469">MKYHYLLLLSTLMCLGGCSGKSDRWTQARPPVYPVSGQVLLNDQPVEHATITFQPSDPAGKAGSAITDAEGRFEAQTFDPGDGLTAGTHKVAIKKIAMVDASGNIVEEIREPGGITEKHFLPKKYGDYETSELEITVNADGSNELTPFELKE</sequence>
<organism evidence="1 2">
    <name type="scientific">Roseimaritima ulvae</name>
    <dbReference type="NCBI Taxonomy" id="980254"/>
    <lineage>
        <taxon>Bacteria</taxon>
        <taxon>Pseudomonadati</taxon>
        <taxon>Planctomycetota</taxon>
        <taxon>Planctomycetia</taxon>
        <taxon>Pirellulales</taxon>
        <taxon>Pirellulaceae</taxon>
        <taxon>Roseimaritima</taxon>
    </lineage>
</organism>
<gene>
    <name evidence="1" type="ORF">UC8_00340</name>
</gene>
<dbReference type="AlphaFoldDB" id="A0A5B9QVN5"/>
<dbReference type="SUPFAM" id="SSF49464">
    <property type="entry name" value="Carboxypeptidase regulatory domain-like"/>
    <property type="match status" value="1"/>
</dbReference>
<dbReference type="RefSeq" id="WP_068136024.1">
    <property type="nucleotide sequence ID" value="NZ_CP042914.1"/>
</dbReference>
<evidence type="ECO:0008006" key="3">
    <source>
        <dbReference type="Google" id="ProtNLM"/>
    </source>
</evidence>
<keyword evidence="2" id="KW-1185">Reference proteome</keyword>
<dbReference type="InterPro" id="IPR008969">
    <property type="entry name" value="CarboxyPept-like_regulatory"/>
</dbReference>
<protein>
    <recommendedName>
        <fullName evidence="3">Carboxypeptidase regulatory-like domain-containing protein</fullName>
    </recommendedName>
</protein>
<accession>A0A5B9QVN5</accession>
<dbReference type="OrthoDB" id="291697at2"/>
<evidence type="ECO:0000313" key="1">
    <source>
        <dbReference type="EMBL" id="QEG38081.1"/>
    </source>
</evidence>
<dbReference type="Proteomes" id="UP000325286">
    <property type="component" value="Chromosome"/>
</dbReference>
<evidence type="ECO:0000313" key="2">
    <source>
        <dbReference type="Proteomes" id="UP000325286"/>
    </source>
</evidence>
<dbReference type="KEGG" id="rul:UC8_00340"/>
<name>A0A5B9QVN5_9BACT</name>